<feature type="signal peptide" evidence="1">
    <location>
        <begin position="1"/>
        <end position="24"/>
    </location>
</feature>
<protein>
    <submittedName>
        <fullName evidence="3">RpoE-regulated lipoprotein</fullName>
    </submittedName>
</protein>
<dbReference type="STRING" id="1219360.GCA_001571305_02271"/>
<proteinExistence type="predicted"/>
<dbReference type="EMBL" id="QGAC01000003">
    <property type="protein sequence ID" value="TKJ93707.1"/>
    <property type="molecule type" value="Genomic_DNA"/>
</dbReference>
<dbReference type="Proteomes" id="UP000306393">
    <property type="component" value="Unassembled WGS sequence"/>
</dbReference>
<dbReference type="RefSeq" id="WP_137268755.1">
    <property type="nucleotide sequence ID" value="NZ_CP123752.1"/>
</dbReference>
<dbReference type="Gene3D" id="2.60.460.10">
    <property type="entry name" value="protein yfey like domain"/>
    <property type="match status" value="1"/>
</dbReference>
<keyword evidence="1" id="KW-0732">Signal</keyword>
<evidence type="ECO:0000256" key="1">
    <source>
        <dbReference type="SAM" id="SignalP"/>
    </source>
</evidence>
<evidence type="ECO:0000313" key="5">
    <source>
        <dbReference type="Proteomes" id="UP000661012"/>
    </source>
</evidence>
<dbReference type="PROSITE" id="PS51257">
    <property type="entry name" value="PROKAR_LIPOPROTEIN"/>
    <property type="match status" value="1"/>
</dbReference>
<gene>
    <name evidence="3" type="ORF">EpCFBP13511_03855</name>
    <name evidence="2" type="ORF">IFT93_10230</name>
</gene>
<dbReference type="EMBL" id="JACYNN010000005">
    <property type="protein sequence ID" value="MBD8106800.1"/>
    <property type="molecule type" value="Genomic_DNA"/>
</dbReference>
<dbReference type="NCBIfam" id="NF007990">
    <property type="entry name" value="PRK10718.1"/>
    <property type="match status" value="1"/>
</dbReference>
<sequence length="207" mass="22726">MKTIRPALLIATLLLAGCAGSSSEAPRSDSSSTWWNPISWSWSSLSPTHWFGSSLTLSERGLGEVNSTTLMQRDVLNDALGNNYHLRQGMRTTDGTIEHFWQGVDSEKQQKVELTGDTTVNRIDVTDSDVTTENGVRLGTKFSELYSKAFGACEKGHGADSDGVECKAPGSQHISFVFSGDWHGPQGLMPSDDTLKAWTLSKMIWRR</sequence>
<comment type="caution">
    <text evidence="3">The sequence shown here is derived from an EMBL/GenBank/DDBJ whole genome shotgun (WGS) entry which is preliminary data.</text>
</comment>
<evidence type="ECO:0000313" key="2">
    <source>
        <dbReference type="EMBL" id="MBD8106800.1"/>
    </source>
</evidence>
<dbReference type="Proteomes" id="UP000661012">
    <property type="component" value="Unassembled WGS sequence"/>
</dbReference>
<evidence type="ECO:0000313" key="4">
    <source>
        <dbReference type="Proteomes" id="UP000306393"/>
    </source>
</evidence>
<keyword evidence="5" id="KW-1185">Reference proteome</keyword>
<dbReference type="AlphaFoldDB" id="A0A4V5UAT1"/>
<feature type="chain" id="PRO_5020223366" evidence="1">
    <location>
        <begin position="25"/>
        <end position="207"/>
    </location>
</feature>
<dbReference type="OrthoDB" id="5622706at2"/>
<evidence type="ECO:0000313" key="3">
    <source>
        <dbReference type="EMBL" id="TKJ93707.1"/>
    </source>
</evidence>
<dbReference type="InterPro" id="IPR010938">
    <property type="entry name" value="DUF1131"/>
</dbReference>
<organism evidence="3 4">
    <name type="scientific">Erwinia persicina</name>
    <dbReference type="NCBI Taxonomy" id="55211"/>
    <lineage>
        <taxon>Bacteria</taxon>
        <taxon>Pseudomonadati</taxon>
        <taxon>Pseudomonadota</taxon>
        <taxon>Gammaproteobacteria</taxon>
        <taxon>Enterobacterales</taxon>
        <taxon>Erwiniaceae</taxon>
        <taxon>Erwinia</taxon>
    </lineage>
</organism>
<reference evidence="3 4" key="1">
    <citation type="journal article" date="2019" name="Sci. Rep.">
        <title>Differences in resource use lead to coexistence of seed-transmitted microbial populations.</title>
        <authorList>
            <person name="Torres-Cortes G."/>
            <person name="Garcia B.J."/>
            <person name="Compant S."/>
            <person name="Rezki S."/>
            <person name="Jones P."/>
            <person name="Preveaux A."/>
            <person name="Briand M."/>
            <person name="Roulet A."/>
            <person name="Bouchez O."/>
            <person name="Jacobson D."/>
            <person name="Barret M."/>
        </authorList>
    </citation>
    <scope>NUCLEOTIDE SEQUENCE [LARGE SCALE GENOMIC DNA]</scope>
    <source>
        <strain evidence="3 4">CFBP13511</strain>
    </source>
</reference>
<name>A0A4V5UAT1_9GAMM</name>
<accession>A0A4V5UAT1</accession>
<dbReference type="InterPro" id="IPR038714">
    <property type="entry name" value="YfeY-like_sf"/>
</dbReference>
<keyword evidence="3" id="KW-0449">Lipoprotein</keyword>
<reference evidence="2 5" key="2">
    <citation type="journal article" date="2020" name="FEMS Microbiol. Ecol.">
        <title>Temporal dynamics of bacterial communities during seed development and maturation.</title>
        <authorList>
            <person name="Chesneau G."/>
            <person name="Torres-Cortes G."/>
            <person name="Briand M."/>
            <person name="Darrasse A."/>
            <person name="Preveaux A."/>
            <person name="Marais C."/>
            <person name="Jacques M.A."/>
            <person name="Shade A."/>
            <person name="Barret M."/>
        </authorList>
    </citation>
    <scope>NUCLEOTIDE SEQUENCE [LARGE SCALE GENOMIC DNA]</scope>
    <source>
        <strain evidence="2 5">CFBP13732</strain>
    </source>
</reference>
<dbReference type="Pfam" id="PF06572">
    <property type="entry name" value="DUF1131"/>
    <property type="match status" value="1"/>
</dbReference>